<organism evidence="1 2">
    <name type="scientific">Candidatus Wildermuthbacteria bacterium RIFCSPLOWO2_01_FULL_47_18</name>
    <dbReference type="NCBI Taxonomy" id="1802460"/>
    <lineage>
        <taxon>Bacteria</taxon>
        <taxon>Candidatus Wildermuthiibacteriota</taxon>
    </lineage>
</organism>
<accession>A0A1G2RIM7</accession>
<sequence>MEKIPKKGDIIYLESACYMDSPFRDITGGKARIQSVEEVNGNYWVVLEGFPTSKYSWAHLSEMQEYLRGQFGDSWAQKG</sequence>
<dbReference type="EMBL" id="MHUF01000014">
    <property type="protein sequence ID" value="OHA72705.1"/>
    <property type="molecule type" value="Genomic_DNA"/>
</dbReference>
<evidence type="ECO:0000313" key="1">
    <source>
        <dbReference type="EMBL" id="OHA72705.1"/>
    </source>
</evidence>
<evidence type="ECO:0000313" key="2">
    <source>
        <dbReference type="Proteomes" id="UP000177287"/>
    </source>
</evidence>
<gene>
    <name evidence="1" type="ORF">A3A27_02455</name>
</gene>
<protein>
    <submittedName>
        <fullName evidence="1">Uncharacterized protein</fullName>
    </submittedName>
</protein>
<dbReference type="AlphaFoldDB" id="A0A1G2RIM7"/>
<proteinExistence type="predicted"/>
<reference evidence="1 2" key="1">
    <citation type="journal article" date="2016" name="Nat. Commun.">
        <title>Thousands of microbial genomes shed light on interconnected biogeochemical processes in an aquifer system.</title>
        <authorList>
            <person name="Anantharaman K."/>
            <person name="Brown C.T."/>
            <person name="Hug L.A."/>
            <person name="Sharon I."/>
            <person name="Castelle C.J."/>
            <person name="Probst A.J."/>
            <person name="Thomas B.C."/>
            <person name="Singh A."/>
            <person name="Wilkins M.J."/>
            <person name="Karaoz U."/>
            <person name="Brodie E.L."/>
            <person name="Williams K.H."/>
            <person name="Hubbard S.S."/>
            <person name="Banfield J.F."/>
        </authorList>
    </citation>
    <scope>NUCLEOTIDE SEQUENCE [LARGE SCALE GENOMIC DNA]</scope>
</reference>
<comment type="caution">
    <text evidence="1">The sequence shown here is derived from an EMBL/GenBank/DDBJ whole genome shotgun (WGS) entry which is preliminary data.</text>
</comment>
<name>A0A1G2RIM7_9BACT</name>
<dbReference type="Proteomes" id="UP000177287">
    <property type="component" value="Unassembled WGS sequence"/>
</dbReference>